<comment type="caution">
    <text evidence="3">The sequence shown here is derived from an EMBL/GenBank/DDBJ whole genome shotgun (WGS) entry which is preliminary data.</text>
</comment>
<feature type="transmembrane region" description="Helical" evidence="2">
    <location>
        <begin position="45"/>
        <end position="64"/>
    </location>
</feature>
<keyword evidence="2" id="KW-1133">Transmembrane helix</keyword>
<reference evidence="3" key="1">
    <citation type="submission" date="2023-03" db="EMBL/GenBank/DDBJ databases">
        <title>Massive genome expansion in bonnet fungi (Mycena s.s.) driven by repeated elements and novel gene families across ecological guilds.</title>
        <authorList>
            <consortium name="Lawrence Berkeley National Laboratory"/>
            <person name="Harder C.B."/>
            <person name="Miyauchi S."/>
            <person name="Viragh M."/>
            <person name="Kuo A."/>
            <person name="Thoen E."/>
            <person name="Andreopoulos B."/>
            <person name="Lu D."/>
            <person name="Skrede I."/>
            <person name="Drula E."/>
            <person name="Henrissat B."/>
            <person name="Morin E."/>
            <person name="Kohler A."/>
            <person name="Barry K."/>
            <person name="LaButti K."/>
            <person name="Morin E."/>
            <person name="Salamov A."/>
            <person name="Lipzen A."/>
            <person name="Mereny Z."/>
            <person name="Hegedus B."/>
            <person name="Baldrian P."/>
            <person name="Stursova M."/>
            <person name="Weitz H."/>
            <person name="Taylor A."/>
            <person name="Grigoriev I.V."/>
            <person name="Nagy L.G."/>
            <person name="Martin F."/>
            <person name="Kauserud H."/>
        </authorList>
    </citation>
    <scope>NUCLEOTIDE SEQUENCE</scope>
    <source>
        <strain evidence="3">CBHHK182m</strain>
    </source>
</reference>
<proteinExistence type="predicted"/>
<protein>
    <submittedName>
        <fullName evidence="3">Uncharacterized protein</fullName>
    </submittedName>
</protein>
<organism evidence="3 4">
    <name type="scientific">Mycena metata</name>
    <dbReference type="NCBI Taxonomy" id="1033252"/>
    <lineage>
        <taxon>Eukaryota</taxon>
        <taxon>Fungi</taxon>
        <taxon>Dikarya</taxon>
        <taxon>Basidiomycota</taxon>
        <taxon>Agaricomycotina</taxon>
        <taxon>Agaricomycetes</taxon>
        <taxon>Agaricomycetidae</taxon>
        <taxon>Agaricales</taxon>
        <taxon>Marasmiineae</taxon>
        <taxon>Mycenaceae</taxon>
        <taxon>Mycena</taxon>
    </lineage>
</organism>
<gene>
    <name evidence="3" type="ORF">B0H16DRAFT_1725485</name>
</gene>
<evidence type="ECO:0000256" key="2">
    <source>
        <dbReference type="SAM" id="Phobius"/>
    </source>
</evidence>
<feature type="region of interest" description="Disordered" evidence="1">
    <location>
        <begin position="136"/>
        <end position="174"/>
    </location>
</feature>
<evidence type="ECO:0000256" key="1">
    <source>
        <dbReference type="SAM" id="MobiDB-lite"/>
    </source>
</evidence>
<feature type="compositionally biased region" description="Acidic residues" evidence="1">
    <location>
        <begin position="164"/>
        <end position="174"/>
    </location>
</feature>
<feature type="region of interest" description="Disordered" evidence="1">
    <location>
        <begin position="87"/>
        <end position="121"/>
    </location>
</feature>
<dbReference type="Proteomes" id="UP001215598">
    <property type="component" value="Unassembled WGS sequence"/>
</dbReference>
<keyword evidence="2" id="KW-0472">Membrane</keyword>
<sequence length="293" mass="32439">MLRSAHFSSPTFGSGLFHLLCISLQPFFIYPWCWLTLPRLKKVAVLLLDIFITFPYTFCLQPYFDQTKEEKAARKAKKDQAAASRKCKAANVLTSQTPAKRPQSDQSESGNVGPALRPSAPTTLTDLRARFIALPPRRPLVANQPHTANSAAGKPTALPQNIESDSDSESDGDEAVALEERCEVYRKDKAPVTSRRKPKKDGNELSPEMDDMINAGSDRCRHIKCYRVPARLYFGSDKTENAGPTCLMAAPVVLRVVGADEYAPDGVRTCHFEVEELHDKYDKLVAQPGCALN</sequence>
<feature type="region of interest" description="Disordered" evidence="1">
    <location>
        <begin position="189"/>
        <end position="209"/>
    </location>
</feature>
<feature type="transmembrane region" description="Helical" evidence="2">
    <location>
        <begin position="12"/>
        <end position="33"/>
    </location>
</feature>
<keyword evidence="2" id="KW-0812">Transmembrane</keyword>
<keyword evidence="4" id="KW-1185">Reference proteome</keyword>
<evidence type="ECO:0000313" key="3">
    <source>
        <dbReference type="EMBL" id="KAJ7748667.1"/>
    </source>
</evidence>
<dbReference type="AlphaFoldDB" id="A0AAD7IRE5"/>
<evidence type="ECO:0000313" key="4">
    <source>
        <dbReference type="Proteomes" id="UP001215598"/>
    </source>
</evidence>
<name>A0AAD7IRE5_9AGAR</name>
<dbReference type="EMBL" id="JARKIB010000072">
    <property type="protein sequence ID" value="KAJ7748667.1"/>
    <property type="molecule type" value="Genomic_DNA"/>
</dbReference>
<feature type="compositionally biased region" description="Polar residues" evidence="1">
    <location>
        <begin position="92"/>
        <end position="110"/>
    </location>
</feature>
<accession>A0AAD7IRE5</accession>